<dbReference type="PANTHER" id="PTHR43649:SF14">
    <property type="entry name" value="BLR3389 PROTEIN"/>
    <property type="match status" value="1"/>
</dbReference>
<proteinExistence type="inferred from homology"/>
<evidence type="ECO:0000256" key="1">
    <source>
        <dbReference type="ARBA" id="ARBA00004418"/>
    </source>
</evidence>
<reference evidence="3 4" key="1">
    <citation type="submission" date="2019-06" db="EMBL/GenBank/DDBJ databases">
        <authorList>
            <person name="Jiang L."/>
        </authorList>
    </citation>
    <scope>NUCLEOTIDE SEQUENCE [LARGE SCALE GENOMIC DNA]</scope>
    <source>
        <strain evidence="3 4">YIM 48858</strain>
    </source>
</reference>
<protein>
    <submittedName>
        <fullName evidence="3">Extracellular solute-binding protein</fullName>
    </submittedName>
</protein>
<dbReference type="GO" id="GO:0042597">
    <property type="term" value="C:periplasmic space"/>
    <property type="evidence" value="ECO:0007669"/>
    <property type="project" value="UniProtKB-SubCell"/>
</dbReference>
<dbReference type="EMBL" id="VDFV01000083">
    <property type="protein sequence ID" value="TNC60188.1"/>
    <property type="molecule type" value="Genomic_DNA"/>
</dbReference>
<accession>A0A5C4N841</accession>
<comment type="similarity">
    <text evidence="2">Belongs to the bacterial solute-binding protein 1 family.</text>
</comment>
<gene>
    <name evidence="3" type="ORF">FHG71_22220</name>
</gene>
<dbReference type="PANTHER" id="PTHR43649">
    <property type="entry name" value="ARABINOSE-BINDING PROTEIN-RELATED"/>
    <property type="match status" value="1"/>
</dbReference>
<dbReference type="Gene3D" id="3.40.190.10">
    <property type="entry name" value="Periplasmic binding protein-like II"/>
    <property type="match status" value="2"/>
</dbReference>
<evidence type="ECO:0000313" key="3">
    <source>
        <dbReference type="EMBL" id="TNC60188.1"/>
    </source>
</evidence>
<dbReference type="Pfam" id="PF01547">
    <property type="entry name" value="SBP_bac_1"/>
    <property type="match status" value="1"/>
</dbReference>
<organism evidence="3 4">
    <name type="scientific">Rubellimicrobium roseum</name>
    <dbReference type="NCBI Taxonomy" id="687525"/>
    <lineage>
        <taxon>Bacteria</taxon>
        <taxon>Pseudomonadati</taxon>
        <taxon>Pseudomonadota</taxon>
        <taxon>Alphaproteobacteria</taxon>
        <taxon>Rhodobacterales</taxon>
        <taxon>Roseobacteraceae</taxon>
        <taxon>Rubellimicrobium</taxon>
    </lineage>
</organism>
<dbReference type="AlphaFoldDB" id="A0A5C4N841"/>
<comment type="subcellular location">
    <subcellularLocation>
        <location evidence="1">Periplasm</location>
    </subcellularLocation>
</comment>
<dbReference type="InterPro" id="IPR050490">
    <property type="entry name" value="Bact_solute-bd_prot1"/>
</dbReference>
<evidence type="ECO:0000256" key="2">
    <source>
        <dbReference type="ARBA" id="ARBA00008520"/>
    </source>
</evidence>
<keyword evidence="4" id="KW-1185">Reference proteome</keyword>
<dbReference type="Proteomes" id="UP000305709">
    <property type="component" value="Unassembled WGS sequence"/>
</dbReference>
<sequence>MGGETMTIVRTGTSVAAIAAWLGIAGAAAAQTTIDMLHVENNPDAVALWEELAAEYEAANPGIDVNLEFLENEAFKAKLPSLLQSDEAPDIFYSWGGGVLDIQRESGALRPLTEMMDAEGGAWRNTYSEGAINGLSFDGDVWAVPYRTGVVAFFYNKEQFEQAGVEAAAIQTWDDLLAAVQTLKDAGLTPITCGGADKWPLHFYYSYLIMRNGGSAALEAAKSGAPDAYLDPAIVQAGEQVAELGALEPCQNGWQGSRWPEPLGDFADGRAAMILGFEDTNLDQISQATDGQGLAQENIGRFAFPVVEGGAGAATDTFGGLNGWAVTANAPDEAIDFLRWFTAPEQQRRQAETTGMIPVVAGAEEGVVDPLVRASAEALATSGYHQNYLDQDLGPNLGRTVNDVTVELWDGSTSPEDAAQTLQDTAMMEEM</sequence>
<dbReference type="OrthoDB" id="2509690at2"/>
<comment type="caution">
    <text evidence="3">The sequence shown here is derived from an EMBL/GenBank/DDBJ whole genome shotgun (WGS) entry which is preliminary data.</text>
</comment>
<dbReference type="SUPFAM" id="SSF53850">
    <property type="entry name" value="Periplasmic binding protein-like II"/>
    <property type="match status" value="1"/>
</dbReference>
<name>A0A5C4N841_9RHOB</name>
<dbReference type="InterPro" id="IPR006059">
    <property type="entry name" value="SBP"/>
</dbReference>
<evidence type="ECO:0000313" key="4">
    <source>
        <dbReference type="Proteomes" id="UP000305709"/>
    </source>
</evidence>